<dbReference type="Pfam" id="PF07499">
    <property type="entry name" value="RuvA_C"/>
    <property type="match status" value="1"/>
</dbReference>
<keyword evidence="4 6" id="KW-0233">DNA recombination</keyword>
<dbReference type="Proteomes" id="UP000215215">
    <property type="component" value="Unassembled WGS sequence"/>
</dbReference>
<evidence type="ECO:0000256" key="3">
    <source>
        <dbReference type="ARBA" id="ARBA00023125"/>
    </source>
</evidence>
<evidence type="ECO:0000256" key="2">
    <source>
        <dbReference type="ARBA" id="ARBA00022763"/>
    </source>
</evidence>
<comment type="caution">
    <text evidence="6">Lacks conserved residue(s) required for the propagation of feature annotation.</text>
</comment>
<evidence type="ECO:0000256" key="6">
    <source>
        <dbReference type="HAMAP-Rule" id="MF_00031"/>
    </source>
</evidence>
<keyword evidence="5 6" id="KW-0234">DNA repair</keyword>
<dbReference type="InterPro" id="IPR003583">
    <property type="entry name" value="Hlx-hairpin-Hlx_DNA-bd_motif"/>
</dbReference>
<reference evidence="8 9" key="1">
    <citation type="submission" date="2017-07" db="EMBL/GenBank/DDBJ databases">
        <title>Recovery of genomes from metagenomes via a dereplication, aggregation, and scoring strategy.</title>
        <authorList>
            <person name="Sieber C.M."/>
            <person name="Probst A.J."/>
            <person name="Sharrar A."/>
            <person name="Thomas B.C."/>
            <person name="Hess M."/>
            <person name="Tringe S.G."/>
            <person name="Banfield J.F."/>
        </authorList>
    </citation>
    <scope>NUCLEOTIDE SEQUENCE [LARGE SCALE GENOMIC DNA]</scope>
    <source>
        <strain evidence="8">JGI_Cruoil_03_44_89</strain>
    </source>
</reference>
<feature type="region of interest" description="Domain III" evidence="6">
    <location>
        <begin position="138"/>
        <end position="181"/>
    </location>
</feature>
<dbReference type="NCBIfam" id="TIGR00084">
    <property type="entry name" value="ruvA"/>
    <property type="match status" value="1"/>
</dbReference>
<evidence type="ECO:0000256" key="4">
    <source>
        <dbReference type="ARBA" id="ARBA00023172"/>
    </source>
</evidence>
<dbReference type="SMART" id="SM00278">
    <property type="entry name" value="HhH1"/>
    <property type="match status" value="2"/>
</dbReference>
<comment type="caution">
    <text evidence="8">The sequence shown here is derived from an EMBL/GenBank/DDBJ whole genome shotgun (WGS) entry which is preliminary data.</text>
</comment>
<keyword evidence="3 6" id="KW-0238">DNA-binding</keyword>
<comment type="subcellular location">
    <subcellularLocation>
        <location evidence="6">Cytoplasm</location>
    </subcellularLocation>
</comment>
<dbReference type="SUPFAM" id="SSF46929">
    <property type="entry name" value="DNA helicase RuvA subunit, C-terminal domain"/>
    <property type="match status" value="1"/>
</dbReference>
<dbReference type="Gene3D" id="2.40.50.140">
    <property type="entry name" value="Nucleic acid-binding proteins"/>
    <property type="match status" value="1"/>
</dbReference>
<protein>
    <recommendedName>
        <fullName evidence="6">Holliday junction branch migration complex subunit RuvA</fullName>
    </recommendedName>
</protein>
<evidence type="ECO:0000256" key="1">
    <source>
        <dbReference type="ARBA" id="ARBA00022490"/>
    </source>
</evidence>
<sequence>MLINHIEGEVTDTTPTSVVLESGGIGYYIKIPISTYGQIGKKRLKLLISTIFKNEAIELYGFYTEEERNYFESLLKVRGIGGETALRILSRLKFNEFRDIVDRADVDSLAEIKGIGRKRAEKIVFELKGLFKEETVPDEALSALITLGFTRSEAKRALLNVTKSVPQGNLETLIKEALKKT</sequence>
<proteinExistence type="inferred from homology"/>
<feature type="domain" description="Helix-hairpin-helix DNA-binding motif class 1" evidence="7">
    <location>
        <begin position="72"/>
        <end position="91"/>
    </location>
</feature>
<dbReference type="CDD" id="cd14332">
    <property type="entry name" value="UBA_RuvA_C"/>
    <property type="match status" value="1"/>
</dbReference>
<dbReference type="GO" id="GO:0009378">
    <property type="term" value="F:four-way junction helicase activity"/>
    <property type="evidence" value="ECO:0007669"/>
    <property type="project" value="InterPro"/>
</dbReference>
<evidence type="ECO:0000313" key="8">
    <source>
        <dbReference type="EMBL" id="OYD13809.1"/>
    </source>
</evidence>
<organism evidence="8 9">
    <name type="scientific">candidate division WOR-3 bacterium JGI_Cruoil_03_44_89</name>
    <dbReference type="NCBI Taxonomy" id="1973748"/>
    <lineage>
        <taxon>Bacteria</taxon>
        <taxon>Bacteria division WOR-3</taxon>
    </lineage>
</organism>
<dbReference type="InterPro" id="IPR036267">
    <property type="entry name" value="RuvA_C_sf"/>
</dbReference>
<dbReference type="Gene3D" id="1.10.8.10">
    <property type="entry name" value="DNA helicase RuvA subunit, C-terminal domain"/>
    <property type="match status" value="1"/>
</dbReference>
<comment type="subunit">
    <text evidence="6">Homotetramer. Forms an RuvA(8)-RuvB(12)-Holliday junction (HJ) complex. HJ DNA is sandwiched between 2 RuvA tetramers; dsDNA enters through RuvA and exits via RuvB. An RuvB hexamer assembles on each DNA strand where it exits the tetramer. Each RuvB hexamer is contacted by two RuvA subunits (via domain III) on 2 adjacent RuvB subunits; this complex drives branch migration. In the full resolvosome a probable DNA-RuvA(4)-RuvB(12)-RuvC(2) complex forms which resolves the HJ.</text>
</comment>
<dbReference type="GO" id="GO:0048476">
    <property type="term" value="C:Holliday junction resolvase complex"/>
    <property type="evidence" value="ECO:0007669"/>
    <property type="project" value="UniProtKB-UniRule"/>
</dbReference>
<name>A0A235BP80_UNCW3</name>
<dbReference type="GO" id="GO:0006281">
    <property type="term" value="P:DNA repair"/>
    <property type="evidence" value="ECO:0007669"/>
    <property type="project" value="UniProtKB-UniRule"/>
</dbReference>
<dbReference type="GO" id="GO:0009379">
    <property type="term" value="C:Holliday junction helicase complex"/>
    <property type="evidence" value="ECO:0007669"/>
    <property type="project" value="InterPro"/>
</dbReference>
<keyword evidence="2 6" id="KW-0227">DNA damage</keyword>
<dbReference type="EMBL" id="NOZQ01000214">
    <property type="protein sequence ID" value="OYD13809.1"/>
    <property type="molecule type" value="Genomic_DNA"/>
</dbReference>
<gene>
    <name evidence="6 8" type="primary">ruvA</name>
    <name evidence="8" type="ORF">CH333_09740</name>
</gene>
<dbReference type="Pfam" id="PF14520">
    <property type="entry name" value="HHH_5"/>
    <property type="match status" value="1"/>
</dbReference>
<dbReference type="InterPro" id="IPR010994">
    <property type="entry name" value="RuvA_2-like"/>
</dbReference>
<evidence type="ECO:0000313" key="9">
    <source>
        <dbReference type="Proteomes" id="UP000215215"/>
    </source>
</evidence>
<dbReference type="AlphaFoldDB" id="A0A235BP80"/>
<comment type="domain">
    <text evidence="6">Has three domains with a flexible linker between the domains II and III and assumes an 'L' shape. Domain III is highly mobile and contacts RuvB.</text>
</comment>
<accession>A0A235BP80</accession>
<dbReference type="Pfam" id="PF01330">
    <property type="entry name" value="RuvA_N"/>
    <property type="match status" value="1"/>
</dbReference>
<dbReference type="InterPro" id="IPR012340">
    <property type="entry name" value="NA-bd_OB-fold"/>
</dbReference>
<dbReference type="InterPro" id="IPR013849">
    <property type="entry name" value="DNA_helicase_Holl-junc_RuvA_I"/>
</dbReference>
<evidence type="ECO:0000256" key="5">
    <source>
        <dbReference type="ARBA" id="ARBA00023204"/>
    </source>
</evidence>
<feature type="domain" description="Helix-hairpin-helix DNA-binding motif class 1" evidence="7">
    <location>
        <begin position="107"/>
        <end position="126"/>
    </location>
</feature>
<dbReference type="InterPro" id="IPR011114">
    <property type="entry name" value="RuvA_C"/>
</dbReference>
<dbReference type="Gene3D" id="1.10.150.20">
    <property type="entry name" value="5' to 3' exonuclease, C-terminal subdomain"/>
    <property type="match status" value="1"/>
</dbReference>
<evidence type="ECO:0000259" key="7">
    <source>
        <dbReference type="SMART" id="SM00278"/>
    </source>
</evidence>
<dbReference type="SUPFAM" id="SSF47781">
    <property type="entry name" value="RuvA domain 2-like"/>
    <property type="match status" value="1"/>
</dbReference>
<dbReference type="InterPro" id="IPR000085">
    <property type="entry name" value="RuvA"/>
</dbReference>
<dbReference type="GO" id="GO:0006310">
    <property type="term" value="P:DNA recombination"/>
    <property type="evidence" value="ECO:0007669"/>
    <property type="project" value="UniProtKB-UniRule"/>
</dbReference>
<dbReference type="HAMAP" id="MF_00031">
    <property type="entry name" value="DNA_HJ_migration_RuvA"/>
    <property type="match status" value="1"/>
</dbReference>
<dbReference type="GO" id="GO:0000400">
    <property type="term" value="F:four-way junction DNA binding"/>
    <property type="evidence" value="ECO:0007669"/>
    <property type="project" value="UniProtKB-UniRule"/>
</dbReference>
<dbReference type="GO" id="GO:0005737">
    <property type="term" value="C:cytoplasm"/>
    <property type="evidence" value="ECO:0007669"/>
    <property type="project" value="UniProtKB-SubCell"/>
</dbReference>
<dbReference type="GO" id="GO:0005524">
    <property type="term" value="F:ATP binding"/>
    <property type="evidence" value="ECO:0007669"/>
    <property type="project" value="InterPro"/>
</dbReference>
<keyword evidence="1 6" id="KW-0963">Cytoplasm</keyword>
<comment type="similarity">
    <text evidence="6">Belongs to the RuvA family.</text>
</comment>
<comment type="function">
    <text evidence="6">The RuvA-RuvB-RuvC complex processes Holliday junction (HJ) DNA during genetic recombination and DNA repair, while the RuvA-RuvB complex plays an important role in the rescue of blocked DNA replication forks via replication fork reversal (RFR). RuvA specifically binds to HJ cruciform DNA, conferring on it an open structure. The RuvB hexamer acts as an ATP-dependent pump, pulling dsDNA into and through the RuvAB complex. HJ branch migration allows RuvC to scan DNA until it finds its consensus sequence, where it cleaves and resolves the cruciform DNA.</text>
</comment>
<dbReference type="SUPFAM" id="SSF50249">
    <property type="entry name" value="Nucleic acid-binding proteins"/>
    <property type="match status" value="1"/>
</dbReference>